<gene>
    <name evidence="3" type="ORF">EAX61_12310</name>
</gene>
<organism evidence="3 4">
    <name type="scientific">Dokdonia sinensis</name>
    <dbReference type="NCBI Taxonomy" id="2479847"/>
    <lineage>
        <taxon>Bacteria</taxon>
        <taxon>Pseudomonadati</taxon>
        <taxon>Bacteroidota</taxon>
        <taxon>Flavobacteriia</taxon>
        <taxon>Flavobacteriales</taxon>
        <taxon>Flavobacteriaceae</taxon>
        <taxon>Dokdonia</taxon>
    </lineage>
</organism>
<keyword evidence="2" id="KW-1133">Transmembrane helix</keyword>
<feature type="compositionally biased region" description="Polar residues" evidence="1">
    <location>
        <begin position="50"/>
        <end position="71"/>
    </location>
</feature>
<dbReference type="EMBL" id="REFV01000012">
    <property type="protein sequence ID" value="RMB57145.1"/>
    <property type="molecule type" value="Genomic_DNA"/>
</dbReference>
<feature type="compositionally biased region" description="Low complexity" evidence="1">
    <location>
        <begin position="148"/>
        <end position="161"/>
    </location>
</feature>
<dbReference type="Proteomes" id="UP000281985">
    <property type="component" value="Unassembled WGS sequence"/>
</dbReference>
<keyword evidence="2" id="KW-0812">Transmembrane</keyword>
<proteinExistence type="predicted"/>
<name>A0A3M0FXB1_9FLAO</name>
<protein>
    <submittedName>
        <fullName evidence="3">Energy transducer TonB</fullName>
    </submittedName>
</protein>
<evidence type="ECO:0000256" key="2">
    <source>
        <dbReference type="SAM" id="Phobius"/>
    </source>
</evidence>
<feature type="compositionally biased region" description="Basic and acidic residues" evidence="1">
    <location>
        <begin position="98"/>
        <end position="131"/>
    </location>
</feature>
<feature type="region of interest" description="Disordered" evidence="1">
    <location>
        <begin position="50"/>
        <end position="208"/>
    </location>
</feature>
<evidence type="ECO:0000256" key="1">
    <source>
        <dbReference type="SAM" id="MobiDB-lite"/>
    </source>
</evidence>
<keyword evidence="4" id="KW-1185">Reference proteome</keyword>
<reference evidence="3 4" key="1">
    <citation type="submission" date="2018-10" db="EMBL/GenBank/DDBJ databases">
        <title>Dokdonia luteus sp. nov., isolated from sea water.</title>
        <authorList>
            <person name="Zhou L.Y."/>
            <person name="Du Z.J."/>
        </authorList>
    </citation>
    <scope>NUCLEOTIDE SEQUENCE [LARGE SCALE GENOMIC DNA]</scope>
    <source>
        <strain evidence="3 4">SH27</strain>
    </source>
</reference>
<feature type="transmembrane region" description="Helical" evidence="2">
    <location>
        <begin position="12"/>
        <end position="35"/>
    </location>
</feature>
<accession>A0A3M0FXB1</accession>
<dbReference type="AlphaFoldDB" id="A0A3M0FXB1"/>
<feature type="compositionally biased region" description="Low complexity" evidence="1">
    <location>
        <begin position="169"/>
        <end position="179"/>
    </location>
</feature>
<dbReference type="RefSeq" id="WP_121918001.1">
    <property type="nucleotide sequence ID" value="NZ_REFV01000012.1"/>
</dbReference>
<sequence>MAYLDTVHKRKSFTISSIIMAIILLLMFVVGMKYLDPPIEGGIAVNFGTSDTGSGDIQPTQPVASAPKNTAPQPEPTPPEPEIKDEVVTQDNEDAPVIEEKPKETPKPKVEKPKDKPVEKPKEEAKPDPKPDQSTTSALDALINGPKSDGAAQQGQGNDSSGGDKGDPNGDPNASSYYGTGTGLDGDGNYQLGGRKALGKPKRQQDCNEAGIVVVSIEVDRNGKVIKAVPGVRGTTNNSRCLTEPAKAAALATKFNADSKAPSKQIGKIVYRFSLSD</sequence>
<dbReference type="OrthoDB" id="676306at2"/>
<keyword evidence="2" id="KW-0472">Membrane</keyword>
<evidence type="ECO:0000313" key="4">
    <source>
        <dbReference type="Proteomes" id="UP000281985"/>
    </source>
</evidence>
<evidence type="ECO:0000313" key="3">
    <source>
        <dbReference type="EMBL" id="RMB57145.1"/>
    </source>
</evidence>
<comment type="caution">
    <text evidence="3">The sequence shown here is derived from an EMBL/GenBank/DDBJ whole genome shotgun (WGS) entry which is preliminary data.</text>
</comment>